<accession>A0A1C6RC93</accession>
<dbReference type="PANTHER" id="PTHR33406">
    <property type="entry name" value="MEMBRANE PROTEIN MJ1562-RELATED"/>
    <property type="match status" value="1"/>
</dbReference>
<dbReference type="RefSeq" id="WP_091075603.1">
    <property type="nucleotide sequence ID" value="NZ_FMHT01000003.1"/>
</dbReference>
<feature type="region of interest" description="Disordered" evidence="6">
    <location>
        <begin position="714"/>
        <end position="734"/>
    </location>
</feature>
<dbReference type="Pfam" id="PF03176">
    <property type="entry name" value="MMPL"/>
    <property type="match status" value="2"/>
</dbReference>
<dbReference type="Proteomes" id="UP000199699">
    <property type="component" value="Unassembled WGS sequence"/>
</dbReference>
<reference evidence="9 10" key="1">
    <citation type="submission" date="2016-06" db="EMBL/GenBank/DDBJ databases">
        <authorList>
            <person name="Kjaerup R.B."/>
            <person name="Dalgaard T.S."/>
            <person name="Juul-Madsen H.R."/>
        </authorList>
    </citation>
    <scope>NUCLEOTIDE SEQUENCE [LARGE SCALE GENOMIC DNA]</scope>
    <source>
        <strain evidence="9 10">DSM 43818</strain>
    </source>
</reference>
<evidence type="ECO:0000313" key="9">
    <source>
        <dbReference type="EMBL" id="SCL14760.1"/>
    </source>
</evidence>
<keyword evidence="2" id="KW-1003">Cell membrane</keyword>
<evidence type="ECO:0000259" key="8">
    <source>
        <dbReference type="Pfam" id="PF03176"/>
    </source>
</evidence>
<keyword evidence="10" id="KW-1185">Reference proteome</keyword>
<dbReference type="GO" id="GO:0005886">
    <property type="term" value="C:plasma membrane"/>
    <property type="evidence" value="ECO:0007669"/>
    <property type="project" value="UniProtKB-SubCell"/>
</dbReference>
<keyword evidence="3 7" id="KW-0812">Transmembrane</keyword>
<proteinExistence type="predicted"/>
<evidence type="ECO:0000256" key="3">
    <source>
        <dbReference type="ARBA" id="ARBA00022692"/>
    </source>
</evidence>
<feature type="transmembrane region" description="Helical" evidence="7">
    <location>
        <begin position="186"/>
        <end position="219"/>
    </location>
</feature>
<dbReference type="SUPFAM" id="SSF82866">
    <property type="entry name" value="Multidrug efflux transporter AcrB transmembrane domain"/>
    <property type="match status" value="2"/>
</dbReference>
<dbReference type="Gene3D" id="1.20.1640.10">
    <property type="entry name" value="Multidrug efflux transporter AcrB transmembrane domain"/>
    <property type="match status" value="2"/>
</dbReference>
<evidence type="ECO:0000256" key="1">
    <source>
        <dbReference type="ARBA" id="ARBA00004651"/>
    </source>
</evidence>
<dbReference type="OrthoDB" id="7051771at2"/>
<feature type="transmembrane region" description="Helical" evidence="7">
    <location>
        <begin position="530"/>
        <end position="549"/>
    </location>
</feature>
<evidence type="ECO:0000256" key="6">
    <source>
        <dbReference type="SAM" id="MobiDB-lite"/>
    </source>
</evidence>
<evidence type="ECO:0000256" key="2">
    <source>
        <dbReference type="ARBA" id="ARBA00022475"/>
    </source>
</evidence>
<evidence type="ECO:0000256" key="4">
    <source>
        <dbReference type="ARBA" id="ARBA00022989"/>
    </source>
</evidence>
<feature type="transmembrane region" description="Helical" evidence="7">
    <location>
        <begin position="231"/>
        <end position="250"/>
    </location>
</feature>
<protein>
    <submittedName>
        <fullName evidence="9">Putative drug exporter of the RND superfamily</fullName>
    </submittedName>
</protein>
<feature type="transmembrane region" description="Helical" evidence="7">
    <location>
        <begin position="368"/>
        <end position="386"/>
    </location>
</feature>
<keyword evidence="5 7" id="KW-0472">Membrane</keyword>
<dbReference type="InterPro" id="IPR004869">
    <property type="entry name" value="MMPL_dom"/>
</dbReference>
<sequence>MQNKPLTVRIARWSAAHAWRAIALWVVFVAACLTAGALVEVNEMSVEDGAVGESGRAVALVRAGGFDERATENVLITARAGRLDRAAAMAAAQRTVEVMRTQPGVASVTGPLEAPDGDAVLVRLTLTDDAQTAKTRIEPLLAATEEVQRSHPRLRVEQVGEASVQRGLDETLARDFRRAEFTSLPVSLLILVVAFGALVAAAVPVLLALSAVGAAIGLATLASHLVPAVNSVNSVVLLIGMAVGVDYSLFYLRREREERLRGADRLGSVEIAAETSGHAVIVSGVAVIVSMAGLYLANDAVFASFATGSILVIAVAMVGSLTVLPALLVLLGPRVDRPRVPVLWRLGNRGGRSRLWPVILRPALRHPWLTLAVSLGLLLALAAPALDMRLRFPGTEDLPRSTAVMQGYDRLTAAFPSTGIAHQVVVRAPAERSGEVRAALTDLHRRTLSDPLFAHERPEPAIDVSADGRTSTLRVSTPYPARTEQARDSLTELRGELLPATVAGVPGAEYAVGGPVASDLDYAEHVRAKLPLVIGFVLLLTFLVMAVTFRAPVVALTAIVLNLFSVAAAYGLVTVVFQGTWAEGLLDFRSIDAVVSWLPLFLFVILFGLSMDYHVFVVSRIREAVRRGAGDRDAVAQGITASASVITSAAVVMVAVFAIFGTLSTIDMKQIGIGLAAAILIDATIIRALVLPAAMTVLGRANWWTPRVLRRPTDDHDGSAAARPELVTARDSVR</sequence>
<feature type="transmembrane region" description="Helical" evidence="7">
    <location>
        <begin position="639"/>
        <end position="659"/>
    </location>
</feature>
<dbReference type="PANTHER" id="PTHR33406:SF13">
    <property type="entry name" value="MEMBRANE PROTEIN YDFJ"/>
    <property type="match status" value="1"/>
</dbReference>
<gene>
    <name evidence="9" type="ORF">GA0070616_0532</name>
</gene>
<dbReference type="InterPro" id="IPR050545">
    <property type="entry name" value="Mycobact_MmpL"/>
</dbReference>
<keyword evidence="4 7" id="KW-1133">Transmembrane helix</keyword>
<feature type="transmembrane region" description="Helical" evidence="7">
    <location>
        <begin position="18"/>
        <end position="39"/>
    </location>
</feature>
<dbReference type="EMBL" id="FMHT01000003">
    <property type="protein sequence ID" value="SCL14760.1"/>
    <property type="molecule type" value="Genomic_DNA"/>
</dbReference>
<evidence type="ECO:0000256" key="7">
    <source>
        <dbReference type="SAM" id="Phobius"/>
    </source>
</evidence>
<comment type="subcellular location">
    <subcellularLocation>
        <location evidence="1">Cell membrane</location>
        <topology evidence="1">Multi-pass membrane protein</topology>
    </subcellularLocation>
</comment>
<dbReference type="PROSITE" id="PS51257">
    <property type="entry name" value="PROKAR_LIPOPROTEIN"/>
    <property type="match status" value="1"/>
</dbReference>
<feature type="transmembrane region" description="Helical" evidence="7">
    <location>
        <begin position="302"/>
        <end position="331"/>
    </location>
</feature>
<feature type="domain" description="Membrane transport protein MMPL" evidence="8">
    <location>
        <begin position="398"/>
        <end position="712"/>
    </location>
</feature>
<feature type="transmembrane region" description="Helical" evidence="7">
    <location>
        <begin position="671"/>
        <end position="690"/>
    </location>
</feature>
<evidence type="ECO:0000313" key="10">
    <source>
        <dbReference type="Proteomes" id="UP000199699"/>
    </source>
</evidence>
<dbReference type="STRING" id="145857.GA0070616_0532"/>
<dbReference type="AlphaFoldDB" id="A0A1C6RC93"/>
<feature type="domain" description="Membrane transport protein MMPL" evidence="8">
    <location>
        <begin position="67"/>
        <end position="359"/>
    </location>
</feature>
<evidence type="ECO:0000256" key="5">
    <source>
        <dbReference type="ARBA" id="ARBA00023136"/>
    </source>
</evidence>
<feature type="transmembrane region" description="Helical" evidence="7">
    <location>
        <begin position="597"/>
        <end position="618"/>
    </location>
</feature>
<feature type="transmembrane region" description="Helical" evidence="7">
    <location>
        <begin position="556"/>
        <end position="577"/>
    </location>
</feature>
<feature type="transmembrane region" description="Helical" evidence="7">
    <location>
        <begin position="271"/>
        <end position="296"/>
    </location>
</feature>
<name>A0A1C6RC93_9ACTN</name>
<organism evidence="9 10">
    <name type="scientific">Micromonospora nigra</name>
    <dbReference type="NCBI Taxonomy" id="145857"/>
    <lineage>
        <taxon>Bacteria</taxon>
        <taxon>Bacillati</taxon>
        <taxon>Actinomycetota</taxon>
        <taxon>Actinomycetes</taxon>
        <taxon>Micromonosporales</taxon>
        <taxon>Micromonosporaceae</taxon>
        <taxon>Micromonospora</taxon>
    </lineage>
</organism>